<name>A0A540UV98_9BACL</name>
<dbReference type="Proteomes" id="UP000315753">
    <property type="component" value="Unassembled WGS sequence"/>
</dbReference>
<organism evidence="2 3">
    <name type="scientific">Ureibacillus terrenus</name>
    <dbReference type="NCBI Taxonomy" id="118246"/>
    <lineage>
        <taxon>Bacteria</taxon>
        <taxon>Bacillati</taxon>
        <taxon>Bacillota</taxon>
        <taxon>Bacilli</taxon>
        <taxon>Bacillales</taxon>
        <taxon>Caryophanaceae</taxon>
        <taxon>Ureibacillus</taxon>
    </lineage>
</organism>
<evidence type="ECO:0000256" key="1">
    <source>
        <dbReference type="SAM" id="SignalP"/>
    </source>
</evidence>
<accession>A0A540UV98</accession>
<dbReference type="AlphaFoldDB" id="A0A540UV98"/>
<sequence>MAAILLAFTLILPMSINVHAASGYQGYAIYRDGVFFNFDWHAGMMDGPYYDSYLPVLHHPGSGSVVKWDTWKNFLNGNNFKGVYKPKKNPTSTDRDLFVSMGRKLRTENISYNLAYQVYYNTGTAGTWVSYDEISSMRCDGVVEYIYEWYGFRVYGSDKYWDVTKNSFWGRDHHSGTAITPKKQVGYLNLVTSSVPKR</sequence>
<gene>
    <name evidence="2" type="ORF">FKZ59_13770</name>
</gene>
<evidence type="ECO:0000313" key="2">
    <source>
        <dbReference type="EMBL" id="TQE88424.1"/>
    </source>
</evidence>
<evidence type="ECO:0000313" key="3">
    <source>
        <dbReference type="Proteomes" id="UP000315753"/>
    </source>
</evidence>
<proteinExistence type="predicted"/>
<feature type="chain" id="PRO_5021718914" evidence="1">
    <location>
        <begin position="21"/>
        <end position="198"/>
    </location>
</feature>
<feature type="signal peptide" evidence="1">
    <location>
        <begin position="1"/>
        <end position="20"/>
    </location>
</feature>
<keyword evidence="1" id="KW-0732">Signal</keyword>
<dbReference type="OrthoDB" id="1954668at2"/>
<protein>
    <submittedName>
        <fullName evidence="2">Uncharacterized protein</fullName>
    </submittedName>
</protein>
<comment type="caution">
    <text evidence="2">The sequence shown here is derived from an EMBL/GenBank/DDBJ whole genome shotgun (WGS) entry which is preliminary data.</text>
</comment>
<keyword evidence="3" id="KW-1185">Reference proteome</keyword>
<dbReference type="EMBL" id="VIGD01000031">
    <property type="protein sequence ID" value="TQE88424.1"/>
    <property type="molecule type" value="Genomic_DNA"/>
</dbReference>
<reference evidence="2 3" key="1">
    <citation type="submission" date="2019-06" db="EMBL/GenBank/DDBJ databases">
        <title>Genome sequence of Ureibacillus terrenus.</title>
        <authorList>
            <person name="Maclea K.S."/>
            <person name="Simoes M."/>
        </authorList>
    </citation>
    <scope>NUCLEOTIDE SEQUENCE [LARGE SCALE GENOMIC DNA]</scope>
    <source>
        <strain evidence="2 3">ATCC BAA-384</strain>
    </source>
</reference>